<dbReference type="PANTHER" id="PTHR35330">
    <property type="entry name" value="SIROHEME BIOSYNTHESIS PROTEIN MET8"/>
    <property type="match status" value="1"/>
</dbReference>
<keyword evidence="4" id="KW-0520">NAD</keyword>
<dbReference type="OrthoDB" id="10510at2157"/>
<dbReference type="InterPro" id="IPR028161">
    <property type="entry name" value="Met8-like"/>
</dbReference>
<gene>
    <name evidence="8" type="ORF">SAMN04487948_101591</name>
</gene>
<dbReference type="SUPFAM" id="SSF75615">
    <property type="entry name" value="Siroheme synthase middle domains-like"/>
    <property type="match status" value="1"/>
</dbReference>
<dbReference type="Gene3D" id="3.40.50.720">
    <property type="entry name" value="NAD(P)-binding Rossmann-like Domain"/>
    <property type="match status" value="1"/>
</dbReference>
<protein>
    <recommendedName>
        <fullName evidence="2">precorrin-2 dehydrogenase</fullName>
        <ecNumber evidence="2">1.3.1.76</ecNumber>
    </recommendedName>
</protein>
<organism evidence="8 9">
    <name type="scientific">Halogranum amylolyticum</name>
    <dbReference type="NCBI Taxonomy" id="660520"/>
    <lineage>
        <taxon>Archaea</taxon>
        <taxon>Methanobacteriati</taxon>
        <taxon>Methanobacteriota</taxon>
        <taxon>Stenosarchaea group</taxon>
        <taxon>Halobacteria</taxon>
        <taxon>Halobacteriales</taxon>
        <taxon>Haloferacaceae</taxon>
    </lineage>
</organism>
<accession>A0A1H8NJC7</accession>
<evidence type="ECO:0000313" key="9">
    <source>
        <dbReference type="Proteomes" id="UP000199126"/>
    </source>
</evidence>
<evidence type="ECO:0000256" key="6">
    <source>
        <dbReference type="ARBA" id="ARBA00047561"/>
    </source>
</evidence>
<dbReference type="UniPathway" id="UPA00262">
    <property type="reaction ID" value="UER00222"/>
</dbReference>
<comment type="pathway">
    <text evidence="1">Porphyrin-containing compound metabolism; siroheme biosynthesis; sirohydrochlorin from precorrin-2: step 1/1.</text>
</comment>
<evidence type="ECO:0000256" key="1">
    <source>
        <dbReference type="ARBA" id="ARBA00005010"/>
    </source>
</evidence>
<dbReference type="EMBL" id="FODV01000001">
    <property type="protein sequence ID" value="SEO29599.1"/>
    <property type="molecule type" value="Genomic_DNA"/>
</dbReference>
<evidence type="ECO:0000256" key="5">
    <source>
        <dbReference type="ARBA" id="ARBA00023244"/>
    </source>
</evidence>
<dbReference type="InterPro" id="IPR036291">
    <property type="entry name" value="NAD(P)-bd_dom_sf"/>
</dbReference>
<dbReference type="EC" id="1.3.1.76" evidence="2"/>
<dbReference type="PANTHER" id="PTHR35330:SF1">
    <property type="entry name" value="SIROHEME BIOSYNTHESIS PROTEIN MET8"/>
    <property type="match status" value="1"/>
</dbReference>
<evidence type="ECO:0000259" key="7">
    <source>
        <dbReference type="Pfam" id="PF14824"/>
    </source>
</evidence>
<feature type="domain" description="Siroheme synthase central" evidence="7">
    <location>
        <begin position="120"/>
        <end position="145"/>
    </location>
</feature>
<evidence type="ECO:0000313" key="8">
    <source>
        <dbReference type="EMBL" id="SEO29599.1"/>
    </source>
</evidence>
<dbReference type="Pfam" id="PF13241">
    <property type="entry name" value="NAD_binding_7"/>
    <property type="match status" value="1"/>
</dbReference>
<evidence type="ECO:0000256" key="3">
    <source>
        <dbReference type="ARBA" id="ARBA00023002"/>
    </source>
</evidence>
<keyword evidence="9" id="KW-1185">Reference proteome</keyword>
<reference evidence="9" key="1">
    <citation type="submission" date="2016-10" db="EMBL/GenBank/DDBJ databases">
        <authorList>
            <person name="Varghese N."/>
            <person name="Submissions S."/>
        </authorList>
    </citation>
    <scope>NUCLEOTIDE SEQUENCE [LARGE SCALE GENOMIC DNA]</scope>
    <source>
        <strain evidence="9">CGMCC 1.10121</strain>
    </source>
</reference>
<dbReference type="RefSeq" id="WP_089820941.1">
    <property type="nucleotide sequence ID" value="NZ_FODV01000001.1"/>
</dbReference>
<dbReference type="NCBIfam" id="TIGR01470">
    <property type="entry name" value="cysG_Nterm"/>
    <property type="match status" value="1"/>
</dbReference>
<dbReference type="Pfam" id="PF14824">
    <property type="entry name" value="Sirohm_synth_M"/>
    <property type="match status" value="1"/>
</dbReference>
<evidence type="ECO:0000256" key="2">
    <source>
        <dbReference type="ARBA" id="ARBA00012400"/>
    </source>
</evidence>
<dbReference type="SUPFAM" id="SSF51735">
    <property type="entry name" value="NAD(P)-binding Rossmann-fold domains"/>
    <property type="match status" value="1"/>
</dbReference>
<dbReference type="Gene3D" id="3.30.160.110">
    <property type="entry name" value="Siroheme synthase, domain 2"/>
    <property type="match status" value="1"/>
</dbReference>
<dbReference type="GO" id="GO:0004325">
    <property type="term" value="F:ferrochelatase activity"/>
    <property type="evidence" value="ECO:0007669"/>
    <property type="project" value="InterPro"/>
</dbReference>
<sequence>MIPLVHDLSGETVLVFGGGPVGARKARRFARETRTVVVSPAFVDREFGDAELVRAAPDPVDVGDWVERFEPAVVVAATDRNDVNEAVERAARDHGALVNRADHSGGRDAGSVVVPATVEDDPVTVAVSTGGASPALSKYLRERIETELAGAGAMAELTAGLRAELRTRDVSPTERRDAVRAVVRSSHVWKALRTGDANAREEAARVIGNEFGIEMDGTRGERP</sequence>
<comment type="catalytic activity">
    <reaction evidence="6">
        <text>precorrin-2 + NAD(+) = sirohydrochlorin + NADH + 2 H(+)</text>
        <dbReference type="Rhea" id="RHEA:15613"/>
        <dbReference type="ChEBI" id="CHEBI:15378"/>
        <dbReference type="ChEBI" id="CHEBI:57540"/>
        <dbReference type="ChEBI" id="CHEBI:57945"/>
        <dbReference type="ChEBI" id="CHEBI:58351"/>
        <dbReference type="ChEBI" id="CHEBI:58827"/>
        <dbReference type="EC" id="1.3.1.76"/>
    </reaction>
</comment>
<proteinExistence type="predicted"/>
<dbReference type="InterPro" id="IPR006367">
    <property type="entry name" value="Sirohaem_synthase_N"/>
</dbReference>
<dbReference type="AlphaFoldDB" id="A0A1H8NJC7"/>
<keyword evidence="3" id="KW-0560">Oxidoreductase</keyword>
<name>A0A1H8NJC7_9EURY</name>
<dbReference type="GO" id="GO:0019354">
    <property type="term" value="P:siroheme biosynthetic process"/>
    <property type="evidence" value="ECO:0007669"/>
    <property type="project" value="UniProtKB-UniPathway"/>
</dbReference>
<evidence type="ECO:0000256" key="4">
    <source>
        <dbReference type="ARBA" id="ARBA00023027"/>
    </source>
</evidence>
<keyword evidence="5" id="KW-0627">Porphyrin biosynthesis</keyword>
<dbReference type="Proteomes" id="UP000199126">
    <property type="component" value="Unassembled WGS sequence"/>
</dbReference>
<dbReference type="GO" id="GO:0043115">
    <property type="term" value="F:precorrin-2 dehydrogenase activity"/>
    <property type="evidence" value="ECO:0007669"/>
    <property type="project" value="UniProtKB-EC"/>
</dbReference>
<dbReference type="InterPro" id="IPR028281">
    <property type="entry name" value="Sirohaem_synthase_central"/>
</dbReference>